<organism evidence="1 2">
    <name type="scientific">Flavobacterium branchiophilum</name>
    <dbReference type="NCBI Taxonomy" id="55197"/>
    <lineage>
        <taxon>Bacteria</taxon>
        <taxon>Pseudomonadati</taxon>
        <taxon>Bacteroidota</taxon>
        <taxon>Flavobacteriia</taxon>
        <taxon>Flavobacteriales</taxon>
        <taxon>Flavobacteriaceae</taxon>
        <taxon>Flavobacterium</taxon>
    </lineage>
</organism>
<dbReference type="PROSITE" id="PS51257">
    <property type="entry name" value="PROKAR_LIPOPROTEIN"/>
    <property type="match status" value="1"/>
</dbReference>
<comment type="caution">
    <text evidence="1">The sequence shown here is derived from an EMBL/GenBank/DDBJ whole genome shotgun (WGS) entry which is preliminary data.</text>
</comment>
<sequence>MDILKLNKYFLFLIFLLLLSCNDKAKKIEETNLCNQDSNIHYRHNELSILFIGNINKLDNKKIELLHIRNNKIISRLSHSELKDDEIDFTILPELHTNDSLKIVLKNDKSIFLHNFKNGPDYGGQKFLGCFFQTYMLDGKEKGLIDRYKIIVYIE</sequence>
<protein>
    <recommendedName>
        <fullName evidence="3">Lipoprotein</fullName>
    </recommendedName>
</protein>
<dbReference type="RefSeq" id="WP_097554584.1">
    <property type="nucleotide sequence ID" value="NZ_PCMW01000071.1"/>
</dbReference>
<dbReference type="AlphaFoldDB" id="A0A2H3KKB8"/>
<evidence type="ECO:0000313" key="2">
    <source>
        <dbReference type="Proteomes" id="UP000220828"/>
    </source>
</evidence>
<evidence type="ECO:0000313" key="1">
    <source>
        <dbReference type="EMBL" id="PDS23032.1"/>
    </source>
</evidence>
<accession>A0A2H3KKB8</accession>
<dbReference type="OrthoDB" id="1274290at2"/>
<gene>
    <name evidence="1" type="ORF">B0A77_11875</name>
</gene>
<dbReference type="Proteomes" id="UP000220828">
    <property type="component" value="Unassembled WGS sequence"/>
</dbReference>
<name>A0A2H3KKB8_9FLAO</name>
<dbReference type="EMBL" id="PCMW01000071">
    <property type="protein sequence ID" value="PDS23032.1"/>
    <property type="molecule type" value="Genomic_DNA"/>
</dbReference>
<proteinExistence type="predicted"/>
<reference evidence="1 2" key="1">
    <citation type="submission" date="2017-09" db="EMBL/GenBank/DDBJ databases">
        <title>Whole genomes of Flavobacteriaceae.</title>
        <authorList>
            <person name="Stine C."/>
            <person name="Li C."/>
            <person name="Tadesse D."/>
        </authorList>
    </citation>
    <scope>NUCLEOTIDE SEQUENCE [LARGE SCALE GENOMIC DNA]</scope>
    <source>
        <strain evidence="1 2">ATCC 35036</strain>
    </source>
</reference>
<evidence type="ECO:0008006" key="3">
    <source>
        <dbReference type="Google" id="ProtNLM"/>
    </source>
</evidence>